<keyword evidence="2" id="KW-1185">Reference proteome</keyword>
<comment type="caution">
    <text evidence="1">The sequence shown here is derived from an EMBL/GenBank/DDBJ whole genome shotgun (WGS) entry which is preliminary data.</text>
</comment>
<sequence>MCPNHSAKPAAYHASGPEISNRARDQVMIFLLSGSGIDQAEKPVARDADDADLTRMAALPTSPNRRKIGITT</sequence>
<evidence type="ECO:0000313" key="2">
    <source>
        <dbReference type="Proteomes" id="UP000597656"/>
    </source>
</evidence>
<accession>A0ABQ2HYD5</accession>
<dbReference type="EMBL" id="BMNC01000004">
    <property type="protein sequence ID" value="GGM93406.1"/>
    <property type="molecule type" value="Genomic_DNA"/>
</dbReference>
<organism evidence="1 2">
    <name type="scientific">Lentzea pudingi</name>
    <dbReference type="NCBI Taxonomy" id="1789439"/>
    <lineage>
        <taxon>Bacteria</taxon>
        <taxon>Bacillati</taxon>
        <taxon>Actinomycetota</taxon>
        <taxon>Actinomycetes</taxon>
        <taxon>Pseudonocardiales</taxon>
        <taxon>Pseudonocardiaceae</taxon>
        <taxon>Lentzea</taxon>
    </lineage>
</organism>
<dbReference type="Proteomes" id="UP000597656">
    <property type="component" value="Unassembled WGS sequence"/>
</dbReference>
<gene>
    <name evidence="1" type="ORF">GCM10011609_33640</name>
</gene>
<protein>
    <submittedName>
        <fullName evidence="1">Uncharacterized protein</fullName>
    </submittedName>
</protein>
<evidence type="ECO:0000313" key="1">
    <source>
        <dbReference type="EMBL" id="GGM93406.1"/>
    </source>
</evidence>
<reference evidence="2" key="1">
    <citation type="journal article" date="2019" name="Int. J. Syst. Evol. Microbiol.">
        <title>The Global Catalogue of Microorganisms (GCM) 10K type strain sequencing project: providing services to taxonomists for standard genome sequencing and annotation.</title>
        <authorList>
            <consortium name="The Broad Institute Genomics Platform"/>
            <consortium name="The Broad Institute Genome Sequencing Center for Infectious Disease"/>
            <person name="Wu L."/>
            <person name="Ma J."/>
        </authorList>
    </citation>
    <scope>NUCLEOTIDE SEQUENCE [LARGE SCALE GENOMIC DNA]</scope>
    <source>
        <strain evidence="2">CGMCC 4.7319</strain>
    </source>
</reference>
<name>A0ABQ2HYD5_9PSEU</name>
<proteinExistence type="predicted"/>